<dbReference type="Proteomes" id="UP000281498">
    <property type="component" value="Unassembled WGS sequence"/>
</dbReference>
<accession>A0A3A9K6T6</accession>
<dbReference type="InterPro" id="IPR029787">
    <property type="entry name" value="Nucleotide_cyclase"/>
</dbReference>
<dbReference type="GO" id="GO:0043709">
    <property type="term" value="P:cell adhesion involved in single-species biofilm formation"/>
    <property type="evidence" value="ECO:0007669"/>
    <property type="project" value="TreeGrafter"/>
</dbReference>
<dbReference type="GO" id="GO:0005886">
    <property type="term" value="C:plasma membrane"/>
    <property type="evidence" value="ECO:0007669"/>
    <property type="project" value="TreeGrafter"/>
</dbReference>
<dbReference type="InterPro" id="IPR000160">
    <property type="entry name" value="GGDEF_dom"/>
</dbReference>
<reference evidence="2 3" key="1">
    <citation type="submission" date="2017-10" db="EMBL/GenBank/DDBJ databases">
        <title>Bacillus sp. nov., a halophilic bacterium isolated from a Keqin Lake.</title>
        <authorList>
            <person name="Wang H."/>
        </authorList>
    </citation>
    <scope>NUCLEOTIDE SEQUENCE [LARGE SCALE GENOMIC DNA]</scope>
    <source>
        <strain evidence="2 3">KCTC 13187</strain>
    </source>
</reference>
<keyword evidence="3" id="KW-1185">Reference proteome</keyword>
<name>A0A3A9K6T6_9BACI</name>
<dbReference type="GO" id="GO:0052621">
    <property type="term" value="F:diguanylate cyclase activity"/>
    <property type="evidence" value="ECO:0007669"/>
    <property type="project" value="TreeGrafter"/>
</dbReference>
<comment type="caution">
    <text evidence="2">The sequence shown here is derived from an EMBL/GenBank/DDBJ whole genome shotgun (WGS) entry which is preliminary data.</text>
</comment>
<proteinExistence type="predicted"/>
<dbReference type="PANTHER" id="PTHR45138">
    <property type="entry name" value="REGULATORY COMPONENTS OF SENSORY TRANSDUCTION SYSTEM"/>
    <property type="match status" value="1"/>
</dbReference>
<dbReference type="GO" id="GO:1902201">
    <property type="term" value="P:negative regulation of bacterial-type flagellum-dependent cell motility"/>
    <property type="evidence" value="ECO:0007669"/>
    <property type="project" value="TreeGrafter"/>
</dbReference>
<feature type="domain" description="GGDEF" evidence="1">
    <location>
        <begin position="57"/>
        <end position="194"/>
    </location>
</feature>
<dbReference type="CDD" id="cd01949">
    <property type="entry name" value="GGDEF"/>
    <property type="match status" value="1"/>
</dbReference>
<dbReference type="PANTHER" id="PTHR45138:SF9">
    <property type="entry name" value="DIGUANYLATE CYCLASE DGCM-RELATED"/>
    <property type="match status" value="1"/>
</dbReference>
<gene>
    <name evidence="2" type="ORF">CR203_14935</name>
</gene>
<dbReference type="Pfam" id="PF00990">
    <property type="entry name" value="GGDEF"/>
    <property type="match status" value="1"/>
</dbReference>
<organism evidence="2 3">
    <name type="scientific">Salipaludibacillus neizhouensis</name>
    <dbReference type="NCBI Taxonomy" id="885475"/>
    <lineage>
        <taxon>Bacteria</taxon>
        <taxon>Bacillati</taxon>
        <taxon>Bacillota</taxon>
        <taxon>Bacilli</taxon>
        <taxon>Bacillales</taxon>
        <taxon>Bacillaceae</taxon>
    </lineage>
</organism>
<dbReference type="SUPFAM" id="SSF55073">
    <property type="entry name" value="Nucleotide cyclase"/>
    <property type="match status" value="1"/>
</dbReference>
<dbReference type="Gene3D" id="3.30.70.270">
    <property type="match status" value="1"/>
</dbReference>
<sequence>MDFRDVTVKTVADQKLKKANQLLERLSLQDGLTGIANRRCFDDTLVREWNKRLDVSIPISLILLDIDFFKAFNDLYGHQAGDACLKQLGSFLRNITIGTEDLAARYGGEEFVMLLPDRSIDQAIDIANRIQETVRSARIPHNGSNINGEILTLSIGISTKLVTPSSQPTDMITEADAALYEAKRSGRNQIKLHG</sequence>
<dbReference type="FunFam" id="3.30.70.270:FF:000001">
    <property type="entry name" value="Diguanylate cyclase domain protein"/>
    <property type="match status" value="1"/>
</dbReference>
<dbReference type="InterPro" id="IPR043128">
    <property type="entry name" value="Rev_trsase/Diguanyl_cyclase"/>
</dbReference>
<evidence type="ECO:0000259" key="1">
    <source>
        <dbReference type="PROSITE" id="PS50887"/>
    </source>
</evidence>
<dbReference type="RefSeq" id="WP_110935859.1">
    <property type="nucleotide sequence ID" value="NZ_KZ614146.1"/>
</dbReference>
<dbReference type="AlphaFoldDB" id="A0A3A9K6T6"/>
<dbReference type="OrthoDB" id="9759607at2"/>
<evidence type="ECO:0000313" key="2">
    <source>
        <dbReference type="EMBL" id="RKL66580.1"/>
    </source>
</evidence>
<dbReference type="SMART" id="SM00267">
    <property type="entry name" value="GGDEF"/>
    <property type="match status" value="1"/>
</dbReference>
<protein>
    <recommendedName>
        <fullName evidence="1">GGDEF domain-containing protein</fullName>
    </recommendedName>
</protein>
<dbReference type="NCBIfam" id="TIGR00254">
    <property type="entry name" value="GGDEF"/>
    <property type="match status" value="1"/>
</dbReference>
<dbReference type="InterPro" id="IPR050469">
    <property type="entry name" value="Diguanylate_Cyclase"/>
</dbReference>
<dbReference type="PROSITE" id="PS50887">
    <property type="entry name" value="GGDEF"/>
    <property type="match status" value="1"/>
</dbReference>
<evidence type="ECO:0000313" key="3">
    <source>
        <dbReference type="Proteomes" id="UP000281498"/>
    </source>
</evidence>
<dbReference type="EMBL" id="PDOE01000006">
    <property type="protein sequence ID" value="RKL66580.1"/>
    <property type="molecule type" value="Genomic_DNA"/>
</dbReference>